<evidence type="ECO:0000256" key="7">
    <source>
        <dbReference type="SAM" id="Phobius"/>
    </source>
</evidence>
<dbReference type="Proteomes" id="UP001178461">
    <property type="component" value="Chromosome 11"/>
</dbReference>
<protein>
    <submittedName>
        <fullName evidence="8">Protein FAM189A2 isoform X1</fullName>
    </submittedName>
</protein>
<organism evidence="8 9">
    <name type="scientific">Podarcis lilfordi</name>
    <name type="common">Lilford's wall lizard</name>
    <dbReference type="NCBI Taxonomy" id="74358"/>
    <lineage>
        <taxon>Eukaryota</taxon>
        <taxon>Metazoa</taxon>
        <taxon>Chordata</taxon>
        <taxon>Craniata</taxon>
        <taxon>Vertebrata</taxon>
        <taxon>Euteleostomi</taxon>
        <taxon>Lepidosauria</taxon>
        <taxon>Squamata</taxon>
        <taxon>Bifurcata</taxon>
        <taxon>Unidentata</taxon>
        <taxon>Episquamata</taxon>
        <taxon>Laterata</taxon>
        <taxon>Lacertibaenia</taxon>
        <taxon>Lacertidae</taxon>
        <taxon>Podarcis</taxon>
    </lineage>
</organism>
<feature type="transmembrane region" description="Helical" evidence="7">
    <location>
        <begin position="316"/>
        <end position="340"/>
    </location>
</feature>
<reference evidence="8" key="1">
    <citation type="submission" date="2022-12" db="EMBL/GenBank/DDBJ databases">
        <authorList>
            <person name="Alioto T."/>
            <person name="Alioto T."/>
            <person name="Gomez Garrido J."/>
        </authorList>
    </citation>
    <scope>NUCLEOTIDE SEQUENCE</scope>
</reference>
<dbReference type="AlphaFoldDB" id="A0AA35KYX0"/>
<feature type="transmembrane region" description="Helical" evidence="7">
    <location>
        <begin position="376"/>
        <end position="397"/>
    </location>
</feature>
<proteinExistence type="inferred from homology"/>
<dbReference type="InterPro" id="IPR042566">
    <property type="entry name" value="L1_C"/>
</dbReference>
<evidence type="ECO:0000256" key="4">
    <source>
        <dbReference type="ARBA" id="ARBA00023136"/>
    </source>
</evidence>
<feature type="transmembrane region" description="Helical" evidence="7">
    <location>
        <begin position="459"/>
        <end position="479"/>
    </location>
</feature>
<dbReference type="PANTHER" id="PTHR17615">
    <property type="entry name" value="PROTEIN FAM189A"/>
    <property type="match status" value="1"/>
</dbReference>
<feature type="region of interest" description="Disordered" evidence="6">
    <location>
        <begin position="186"/>
        <end position="214"/>
    </location>
</feature>
<dbReference type="Pfam" id="PF04103">
    <property type="entry name" value="CD20"/>
    <property type="match status" value="1"/>
</dbReference>
<evidence type="ECO:0000256" key="3">
    <source>
        <dbReference type="ARBA" id="ARBA00022989"/>
    </source>
</evidence>
<feature type="region of interest" description="Disordered" evidence="6">
    <location>
        <begin position="263"/>
        <end position="298"/>
    </location>
</feature>
<accession>A0AA35KYX0</accession>
<evidence type="ECO:0000256" key="1">
    <source>
        <dbReference type="ARBA" id="ARBA00004141"/>
    </source>
</evidence>
<dbReference type="Gene3D" id="3.30.250.20">
    <property type="entry name" value="L1 transposable element, C-terminal domain"/>
    <property type="match status" value="1"/>
</dbReference>
<keyword evidence="3 7" id="KW-1133">Transmembrane helix</keyword>
<sequence>MDRLKKEMEEQKAILEATGDQLAMLQMQIKEKTLRFRNVPEEERENIWKKMIKILAKWLHLQEKDIIEQTEKIFRVNSRKAKMNKWPADCIIVFTSNWMKDKILQTKSKNKLTIDGKEIIILIEVLPRLIKKRQQFQFLTKALKAKSIAFRWEYPVGISFNFKGKRRRIETFEEADMFWSKYQGELGGGKSELQDPPPGGRPRRPAQREAGRRACGASAEGRGLACLARLKGAAAATHLLPMSLPVVLPGSCCPLARLSAAPEAPRPAAPPPARPPWSRSGWPGPRSAALSPGGACRWAGRPPPPSRPGLLPARPLLSLGLLQLILGGCLVALSFGALSLSSSPQVKNSCPFWAGSSVILSGIIGLTTWKRPMILLVNLFVLLSVICVLLNLAGFILGCQGAQFVSSLPRCDLADVGESKFCFCCEEFLPEKCTEKDNALKLYPVQPCGAVHLLLKKVLFALCALNALTTTVCLVAAALRYLQIFATRRSCIEEPHVYVEEAEEQGHASDPEDFVPPVPPPSYFATFYSCTPRINRRMLGSDVIPLPHIYGARIKGVEVFCPLDSPPPYEAVVGQNHAQGNTFQISDASEAVIGSPGQNEAQVSPVGGDERNSITRETTLHPDASLVPAGTSKTVLKPLRKRSKSDPVLHGFPPRGPVLSCEAATQTELKPELATVTLRKSLRAKALRSRPRSLIDYKSYMDTKLLVARFLEQSSCTMTPDIHELVEDIKCVLKSDEEHMEEAIHSASFLEQVMIPACSSASKAYTLPFRRHPGLLHLESCGDVSTFTTAETRRLERTQRSEPERPHSLIGVVRETVL</sequence>
<keyword evidence="4 7" id="KW-0472">Membrane</keyword>
<comment type="subcellular location">
    <subcellularLocation>
        <location evidence="1">Membrane</location>
        <topology evidence="1">Multi-pass membrane protein</topology>
    </subcellularLocation>
</comment>
<evidence type="ECO:0000313" key="9">
    <source>
        <dbReference type="Proteomes" id="UP001178461"/>
    </source>
</evidence>
<feature type="compositionally biased region" description="Pro residues" evidence="6">
    <location>
        <begin position="264"/>
        <end position="275"/>
    </location>
</feature>
<dbReference type="InterPro" id="IPR030431">
    <property type="entry name" value="ENTREP1-3"/>
</dbReference>
<comment type="similarity">
    <text evidence="5">Belongs to the ENTREP family.</text>
</comment>
<feature type="transmembrane region" description="Helical" evidence="7">
    <location>
        <begin position="352"/>
        <end position="369"/>
    </location>
</feature>
<dbReference type="InterPro" id="IPR007237">
    <property type="entry name" value="CD20-like"/>
</dbReference>
<gene>
    <name evidence="8" type="ORF">PODLI_1B006475</name>
</gene>
<dbReference type="PANTHER" id="PTHR17615:SF8">
    <property type="entry name" value="ENDOSOMAL TRANSMEMBRANE EPSIN INTERACTOR 1"/>
    <property type="match status" value="1"/>
</dbReference>
<evidence type="ECO:0000256" key="5">
    <source>
        <dbReference type="ARBA" id="ARBA00034309"/>
    </source>
</evidence>
<evidence type="ECO:0000313" key="8">
    <source>
        <dbReference type="EMBL" id="CAI5786827.1"/>
    </source>
</evidence>
<evidence type="ECO:0000256" key="6">
    <source>
        <dbReference type="SAM" id="MobiDB-lite"/>
    </source>
</evidence>
<evidence type="ECO:0000256" key="2">
    <source>
        <dbReference type="ARBA" id="ARBA00022692"/>
    </source>
</evidence>
<name>A0AA35KYX0_9SAUR</name>
<keyword evidence="9" id="KW-1185">Reference proteome</keyword>
<dbReference type="EMBL" id="OX395136">
    <property type="protein sequence ID" value="CAI5786827.1"/>
    <property type="molecule type" value="Genomic_DNA"/>
</dbReference>
<keyword evidence="2 7" id="KW-0812">Transmembrane</keyword>
<dbReference type="GO" id="GO:0016020">
    <property type="term" value="C:membrane"/>
    <property type="evidence" value="ECO:0007669"/>
    <property type="project" value="UniProtKB-SubCell"/>
</dbReference>